<dbReference type="Proteomes" id="UP001155182">
    <property type="component" value="Unassembled WGS sequence"/>
</dbReference>
<evidence type="ECO:0000256" key="3">
    <source>
        <dbReference type="ARBA" id="ARBA00022452"/>
    </source>
</evidence>
<evidence type="ECO:0000256" key="6">
    <source>
        <dbReference type="ARBA" id="ARBA00023237"/>
    </source>
</evidence>
<dbReference type="Gene3D" id="2.170.130.10">
    <property type="entry name" value="TonB-dependent receptor, plug domain"/>
    <property type="match status" value="1"/>
</dbReference>
<dbReference type="InterPro" id="IPR039426">
    <property type="entry name" value="TonB-dep_rcpt-like"/>
</dbReference>
<comment type="caution">
    <text evidence="9">The sequence shown here is derived from an EMBL/GenBank/DDBJ whole genome shotgun (WGS) entry which is preliminary data.</text>
</comment>
<dbReference type="AlphaFoldDB" id="A0A9X2JG94"/>
<dbReference type="InterPro" id="IPR023997">
    <property type="entry name" value="TonB-dep_OMP_SusC/RagA_CS"/>
</dbReference>
<dbReference type="PROSITE" id="PS52016">
    <property type="entry name" value="TONB_DEPENDENT_REC_3"/>
    <property type="match status" value="1"/>
</dbReference>
<dbReference type="NCBIfam" id="TIGR04056">
    <property type="entry name" value="OMP_RagA_SusC"/>
    <property type="match status" value="1"/>
</dbReference>
<dbReference type="InterPro" id="IPR023996">
    <property type="entry name" value="TonB-dep_OMP_SusC/RagA"/>
</dbReference>
<keyword evidence="9" id="KW-0675">Receptor</keyword>
<dbReference type="InterPro" id="IPR036942">
    <property type="entry name" value="Beta-barrel_TonB_sf"/>
</dbReference>
<reference evidence="9" key="1">
    <citation type="submission" date="2022-06" db="EMBL/GenBank/DDBJ databases">
        <title>Solitalea sp. MAHUQ-68 isolated from rhizospheric soil.</title>
        <authorList>
            <person name="Huq M.A."/>
        </authorList>
    </citation>
    <scope>NUCLEOTIDE SEQUENCE</scope>
    <source>
        <strain evidence="9">MAHUQ-68</strain>
    </source>
</reference>
<dbReference type="GO" id="GO:0009279">
    <property type="term" value="C:cell outer membrane"/>
    <property type="evidence" value="ECO:0007669"/>
    <property type="project" value="UniProtKB-SubCell"/>
</dbReference>
<dbReference type="InterPro" id="IPR037066">
    <property type="entry name" value="Plug_dom_sf"/>
</dbReference>
<dbReference type="RefSeq" id="WP_252589234.1">
    <property type="nucleotide sequence ID" value="NZ_JAMWYS010000053.1"/>
</dbReference>
<evidence type="ECO:0000259" key="8">
    <source>
        <dbReference type="Pfam" id="PF07715"/>
    </source>
</evidence>
<protein>
    <submittedName>
        <fullName evidence="9">TonB-dependent receptor</fullName>
    </submittedName>
</protein>
<dbReference type="Pfam" id="PF07715">
    <property type="entry name" value="Plug"/>
    <property type="match status" value="1"/>
</dbReference>
<dbReference type="Gene3D" id="2.40.170.20">
    <property type="entry name" value="TonB-dependent receptor, beta-barrel domain"/>
    <property type="match status" value="1"/>
</dbReference>
<accession>A0A9X2JG94</accession>
<sequence length="1041" mass="112354">MQKITKAIWAFNSRISPPGILWSRSISVRQIQFLQQLKKKLQLTAFILLALLQTINAQAQQQPVINSTLTGKVTDVKTKESLAGVTLQIKGTTHATATDAHGNFKFLTGQKLPFALIVSFVGYETQEVAVTEGPVTIELKEASYQLASVVVVGYGTQKKSDLTGSVSSLPANFKSQPAASPDRLLQGAVAGAQVTQSSGAPGGSVSIRIRGGTSINAGNEPLYVIDGFPIYNADATTDAGVTAGPPINPLSGINPSDIASIDVLKDASATAIYGSRGANGVIIITTKRGNKGGFSVNYDGYYGIQQSAQKIGVLNAQQWGALKNDALKDAGKSPFYTQEQLDNLGEGTDWQAAAFREAPMQSHSLSISSGNEKTKILFSGSLFKQDGIILNTGFNRYSGKLNLDNDVTSNFKLGVSLNGSLSESVVAPSGIVPNILSMVPVVPVRDETGNFTANSSFGSTVANPIATLSLQSNETKTTRFLANSFAEYRLLEGLTAKVSLGTDIVNNKQNRYLPSTLFESSPGGNASIGSLGTLNWLNENTLNYRKTFNSKHSIDLLIGNTQQKSRTETYIAGASNFVSDEFTYNNIGGGTVLVAPSSSSIEWALQSFLARVNYGYDNRYLLTLTARADGSSRFSKNNKWGTFPSAAFAWNVSNEEFLKNSRQINSLKLRLSAGLTGNQEIDPYRSLARLGSFQYSFGNTLVNGLATSSFENPNLTWEKTAQYDFGFDLELFNSRIQLTSDIYYKRTSDLLLEVPVPYSSSVTSAFQNLGVVANRGVELGLKTANLRGEFDWNTNVLLSVNRNKIESLGGANYFFVTDPASPTTLPTQIIKVGESVGAFYTLVADGVDPATGLQKYKDLNHDGAITQDADRTIVGSAQPKFLASISNTFKYKNFDLFVFFNSSYGNKIFNWTRANLELGTGYTGAVSSLLNRWTPTNTITDVHKAIENPAVTISDRFVEDGSFIRLKTLSLGYNLPQKLVAKGKFKAARIYVTASNLYTWTNYSGYDPEVSTNGQNSLSSGLDRGAYPNAKSFIAGISLTL</sequence>
<organism evidence="9 10">
    <name type="scientific">Solitalea agri</name>
    <dbReference type="NCBI Taxonomy" id="2953739"/>
    <lineage>
        <taxon>Bacteria</taxon>
        <taxon>Pseudomonadati</taxon>
        <taxon>Bacteroidota</taxon>
        <taxon>Sphingobacteriia</taxon>
        <taxon>Sphingobacteriales</taxon>
        <taxon>Sphingobacteriaceae</taxon>
        <taxon>Solitalea</taxon>
    </lineage>
</organism>
<keyword evidence="6 7" id="KW-0998">Cell outer membrane</keyword>
<keyword evidence="3 7" id="KW-1134">Transmembrane beta strand</keyword>
<gene>
    <name evidence="9" type="ORF">NF867_15200</name>
</gene>
<evidence type="ECO:0000256" key="5">
    <source>
        <dbReference type="ARBA" id="ARBA00023136"/>
    </source>
</evidence>
<comment type="similarity">
    <text evidence="7">Belongs to the TonB-dependent receptor family.</text>
</comment>
<keyword evidence="4 7" id="KW-0812">Transmembrane</keyword>
<proteinExistence type="inferred from homology"/>
<keyword evidence="5 7" id="KW-0472">Membrane</keyword>
<dbReference type="SUPFAM" id="SSF49464">
    <property type="entry name" value="Carboxypeptidase regulatory domain-like"/>
    <property type="match status" value="1"/>
</dbReference>
<dbReference type="Gene3D" id="2.60.40.1120">
    <property type="entry name" value="Carboxypeptidase-like, regulatory domain"/>
    <property type="match status" value="1"/>
</dbReference>
<evidence type="ECO:0000313" key="9">
    <source>
        <dbReference type="EMBL" id="MCO4294206.1"/>
    </source>
</evidence>
<dbReference type="Pfam" id="PF13715">
    <property type="entry name" value="CarbopepD_reg_2"/>
    <property type="match status" value="1"/>
</dbReference>
<dbReference type="InterPro" id="IPR008969">
    <property type="entry name" value="CarboxyPept-like_regulatory"/>
</dbReference>
<evidence type="ECO:0000256" key="1">
    <source>
        <dbReference type="ARBA" id="ARBA00004571"/>
    </source>
</evidence>
<keyword evidence="10" id="KW-1185">Reference proteome</keyword>
<feature type="domain" description="TonB-dependent receptor plug" evidence="8">
    <location>
        <begin position="159"/>
        <end position="281"/>
    </location>
</feature>
<name>A0A9X2JG94_9SPHI</name>
<evidence type="ECO:0000256" key="2">
    <source>
        <dbReference type="ARBA" id="ARBA00022448"/>
    </source>
</evidence>
<dbReference type="EMBL" id="JAMWYS010000053">
    <property type="protein sequence ID" value="MCO4294206.1"/>
    <property type="molecule type" value="Genomic_DNA"/>
</dbReference>
<evidence type="ECO:0000256" key="7">
    <source>
        <dbReference type="PROSITE-ProRule" id="PRU01360"/>
    </source>
</evidence>
<keyword evidence="2 7" id="KW-0813">Transport</keyword>
<evidence type="ECO:0000313" key="10">
    <source>
        <dbReference type="Proteomes" id="UP001155182"/>
    </source>
</evidence>
<dbReference type="NCBIfam" id="TIGR04057">
    <property type="entry name" value="SusC_RagA_signa"/>
    <property type="match status" value="1"/>
</dbReference>
<dbReference type="SUPFAM" id="SSF56935">
    <property type="entry name" value="Porins"/>
    <property type="match status" value="1"/>
</dbReference>
<comment type="subcellular location">
    <subcellularLocation>
        <location evidence="1 7">Cell outer membrane</location>
        <topology evidence="1 7">Multi-pass membrane protein</topology>
    </subcellularLocation>
</comment>
<dbReference type="InterPro" id="IPR012910">
    <property type="entry name" value="Plug_dom"/>
</dbReference>
<evidence type="ECO:0000256" key="4">
    <source>
        <dbReference type="ARBA" id="ARBA00022692"/>
    </source>
</evidence>